<gene>
    <name evidence="1" type="ORF">DLJ82_7517</name>
</gene>
<protein>
    <submittedName>
        <fullName evidence="1">Uncharacterized protein</fullName>
    </submittedName>
</protein>
<evidence type="ECO:0000313" key="1">
    <source>
        <dbReference type="EMBL" id="AXA43762.1"/>
    </source>
</evidence>
<evidence type="ECO:0000313" key="2">
    <source>
        <dbReference type="Proteomes" id="UP000251166"/>
    </source>
</evidence>
<accession>A0A2Z4YTL8</accession>
<sequence length="130" mass="14804">MREPAIMFRLPAHVLSNVEALAQRLGVSVNIIAKLIVTREIMHIPAMLEEHDRQLANMHQFLRELAFRNEEFLVEQGRRGAAAEAITEKLNEVMTALDAIRDAAFIRPSTTIADLIRSHDERPVQKSLRI</sequence>
<reference evidence="1 2" key="1">
    <citation type="submission" date="2018-07" db="EMBL/GenBank/DDBJ databases">
        <title>Rhizobium leguminosarum strain:ATCC 14479 Genome sequencing and assembly.</title>
        <authorList>
            <person name="Chakraborty R."/>
        </authorList>
    </citation>
    <scope>NUCLEOTIDE SEQUENCE [LARGE SCALE GENOMIC DNA]</scope>
    <source>
        <strain evidence="1 2">ATCC 14479</strain>
        <plasmid evidence="2">Plasmid unnamed2</plasmid>
    </source>
</reference>
<keyword evidence="1" id="KW-0614">Plasmid</keyword>
<proteinExistence type="predicted"/>
<geneLocation type="plasmid" evidence="1 2">
    <name>unnamed2</name>
</geneLocation>
<dbReference type="AlphaFoldDB" id="A0A2Z4YTL8"/>
<dbReference type="Proteomes" id="UP000251166">
    <property type="component" value="Plasmid unnamed2"/>
</dbReference>
<organism evidence="1 2">
    <name type="scientific">Rhizobium leguminosarum</name>
    <dbReference type="NCBI Taxonomy" id="384"/>
    <lineage>
        <taxon>Bacteria</taxon>
        <taxon>Pseudomonadati</taxon>
        <taxon>Pseudomonadota</taxon>
        <taxon>Alphaproteobacteria</taxon>
        <taxon>Hyphomicrobiales</taxon>
        <taxon>Rhizobiaceae</taxon>
        <taxon>Rhizobium/Agrobacterium group</taxon>
        <taxon>Rhizobium</taxon>
    </lineage>
</organism>
<dbReference type="RefSeq" id="WP_017958558.1">
    <property type="nucleotide sequence ID" value="NZ_CP030762.1"/>
</dbReference>
<name>A0A2Z4YTL8_RHILE</name>
<dbReference type="EMBL" id="CP030762">
    <property type="protein sequence ID" value="AXA43762.1"/>
    <property type="molecule type" value="Genomic_DNA"/>
</dbReference>